<accession>A0AAD3D4E4</accession>
<evidence type="ECO:0000313" key="4">
    <source>
        <dbReference type="EMBL" id="GFH56505.1"/>
    </source>
</evidence>
<dbReference type="GO" id="GO:0008270">
    <property type="term" value="F:zinc ion binding"/>
    <property type="evidence" value="ECO:0007669"/>
    <property type="project" value="UniProtKB-KW"/>
</dbReference>
<keyword evidence="5" id="KW-1185">Reference proteome</keyword>
<dbReference type="InterPro" id="IPR013083">
    <property type="entry name" value="Znf_RING/FYVE/PHD"/>
</dbReference>
<dbReference type="SUPFAM" id="SSF57850">
    <property type="entry name" value="RING/U-box"/>
    <property type="match status" value="1"/>
</dbReference>
<organism evidence="4 5">
    <name type="scientific">Chaetoceros tenuissimus</name>
    <dbReference type="NCBI Taxonomy" id="426638"/>
    <lineage>
        <taxon>Eukaryota</taxon>
        <taxon>Sar</taxon>
        <taxon>Stramenopiles</taxon>
        <taxon>Ochrophyta</taxon>
        <taxon>Bacillariophyta</taxon>
        <taxon>Coscinodiscophyceae</taxon>
        <taxon>Chaetocerotophycidae</taxon>
        <taxon>Chaetocerotales</taxon>
        <taxon>Chaetocerotaceae</taxon>
        <taxon>Chaetoceros</taxon>
    </lineage>
</organism>
<keyword evidence="1" id="KW-0862">Zinc</keyword>
<evidence type="ECO:0000256" key="2">
    <source>
        <dbReference type="SAM" id="MobiDB-lite"/>
    </source>
</evidence>
<dbReference type="PANTHER" id="PTHR22765">
    <property type="entry name" value="RING FINGER AND PROTEASE ASSOCIATED DOMAIN-CONTAINING"/>
    <property type="match status" value="1"/>
</dbReference>
<evidence type="ECO:0000256" key="1">
    <source>
        <dbReference type="PROSITE-ProRule" id="PRU00175"/>
    </source>
</evidence>
<dbReference type="AlphaFoldDB" id="A0AAD3D4E4"/>
<dbReference type="InterPro" id="IPR051826">
    <property type="entry name" value="E3_ubiquitin-ligase_domain"/>
</dbReference>
<dbReference type="PROSITE" id="PS50089">
    <property type="entry name" value="ZF_RING_2"/>
    <property type="match status" value="1"/>
</dbReference>
<keyword evidence="1" id="KW-0863">Zinc-finger</keyword>
<keyword evidence="1" id="KW-0479">Metal-binding</keyword>
<dbReference type="CDD" id="cd16448">
    <property type="entry name" value="RING-H2"/>
    <property type="match status" value="1"/>
</dbReference>
<evidence type="ECO:0000259" key="3">
    <source>
        <dbReference type="PROSITE" id="PS50089"/>
    </source>
</evidence>
<dbReference type="Gene3D" id="3.30.40.10">
    <property type="entry name" value="Zinc/RING finger domain, C3HC4 (zinc finger)"/>
    <property type="match status" value="1"/>
</dbReference>
<proteinExistence type="predicted"/>
<dbReference type="Pfam" id="PF13639">
    <property type="entry name" value="zf-RING_2"/>
    <property type="match status" value="1"/>
</dbReference>
<dbReference type="SMART" id="SM00184">
    <property type="entry name" value="RING"/>
    <property type="match status" value="1"/>
</dbReference>
<feature type="compositionally biased region" description="Basic and acidic residues" evidence="2">
    <location>
        <begin position="1"/>
        <end position="22"/>
    </location>
</feature>
<feature type="region of interest" description="Disordered" evidence="2">
    <location>
        <begin position="1"/>
        <end position="36"/>
    </location>
</feature>
<gene>
    <name evidence="4" type="ORF">CTEN210_12981</name>
</gene>
<dbReference type="PANTHER" id="PTHR22765:SF303">
    <property type="entry name" value="RING-TYPE DOMAIN-CONTAINING PROTEIN"/>
    <property type="match status" value="1"/>
</dbReference>
<feature type="domain" description="RING-type" evidence="3">
    <location>
        <begin position="58"/>
        <end position="104"/>
    </location>
</feature>
<protein>
    <recommendedName>
        <fullName evidence="3">RING-type domain-containing protein</fullName>
    </recommendedName>
</protein>
<dbReference type="GO" id="GO:0061630">
    <property type="term" value="F:ubiquitin protein ligase activity"/>
    <property type="evidence" value="ECO:0007669"/>
    <property type="project" value="TreeGrafter"/>
</dbReference>
<dbReference type="InterPro" id="IPR001841">
    <property type="entry name" value="Znf_RING"/>
</dbReference>
<evidence type="ECO:0000313" key="5">
    <source>
        <dbReference type="Proteomes" id="UP001054902"/>
    </source>
</evidence>
<dbReference type="EMBL" id="BLLK01000052">
    <property type="protein sequence ID" value="GFH56505.1"/>
    <property type="molecule type" value="Genomic_DNA"/>
</dbReference>
<dbReference type="Proteomes" id="UP001054902">
    <property type="component" value="Unassembled WGS sequence"/>
</dbReference>
<dbReference type="GO" id="GO:0006511">
    <property type="term" value="P:ubiquitin-dependent protein catabolic process"/>
    <property type="evidence" value="ECO:0007669"/>
    <property type="project" value="TreeGrafter"/>
</dbReference>
<name>A0AAD3D4E4_9STRA</name>
<reference evidence="4 5" key="1">
    <citation type="journal article" date="2021" name="Sci. Rep.">
        <title>The genome of the diatom Chaetoceros tenuissimus carries an ancient integrated fragment of an extant virus.</title>
        <authorList>
            <person name="Hongo Y."/>
            <person name="Kimura K."/>
            <person name="Takaki Y."/>
            <person name="Yoshida Y."/>
            <person name="Baba S."/>
            <person name="Kobayashi G."/>
            <person name="Nagasaki K."/>
            <person name="Hano T."/>
            <person name="Tomaru Y."/>
        </authorList>
    </citation>
    <scope>NUCLEOTIDE SEQUENCE [LARGE SCALE GENOMIC DNA]</scope>
    <source>
        <strain evidence="4 5">NIES-3715</strain>
    </source>
</reference>
<comment type="caution">
    <text evidence="4">The sequence shown here is derived from an EMBL/GenBank/DDBJ whole genome shotgun (WGS) entry which is preliminary data.</text>
</comment>
<sequence>MGDLSYKKRDIESQQRKADEHSTISTTDVSQEEQWNDDSAMVQSNNSITKMQPKDVICPICHEQFEYGDTLATSRNNDCCHTAFHSDCFISWLMTDHKDCPICRSIFIVDNPEEDEDEVPA</sequence>